<organism evidence="6 7">
    <name type="scientific">Rhizobium soli</name>
    <dbReference type="NCBI Taxonomy" id="424798"/>
    <lineage>
        <taxon>Bacteria</taxon>
        <taxon>Pseudomonadati</taxon>
        <taxon>Pseudomonadota</taxon>
        <taxon>Alphaproteobacteria</taxon>
        <taxon>Hyphomicrobiales</taxon>
        <taxon>Rhizobiaceae</taxon>
        <taxon>Rhizobium/Agrobacterium group</taxon>
        <taxon>Rhizobium</taxon>
    </lineage>
</organism>
<evidence type="ECO:0000313" key="6">
    <source>
        <dbReference type="EMBL" id="MBB6507163.1"/>
    </source>
</evidence>
<dbReference type="Proteomes" id="UP000585437">
    <property type="component" value="Unassembled WGS sequence"/>
</dbReference>
<keyword evidence="3" id="KW-0862">Zinc</keyword>
<reference evidence="6 7" key="1">
    <citation type="submission" date="2020-08" db="EMBL/GenBank/DDBJ databases">
        <title>The Agave Microbiome: Exploring the role of microbial communities in plant adaptations to desert environments.</title>
        <authorList>
            <person name="Partida-Martinez L.P."/>
        </authorList>
    </citation>
    <scope>NUCLEOTIDE SEQUENCE [LARGE SCALE GENOMIC DNA]</scope>
    <source>
        <strain evidence="6 7">AS3.12</strain>
    </source>
</reference>
<evidence type="ECO:0000256" key="4">
    <source>
        <dbReference type="ARBA" id="ARBA00023239"/>
    </source>
</evidence>
<dbReference type="GO" id="GO:0016846">
    <property type="term" value="F:carbon-sulfur lyase activity"/>
    <property type="evidence" value="ECO:0007669"/>
    <property type="project" value="InterPro"/>
</dbReference>
<evidence type="ECO:0000256" key="2">
    <source>
        <dbReference type="ARBA" id="ARBA00022723"/>
    </source>
</evidence>
<comment type="similarity">
    <text evidence="1">Belongs to the Gfa family.</text>
</comment>
<evidence type="ECO:0000313" key="7">
    <source>
        <dbReference type="Proteomes" id="UP000585437"/>
    </source>
</evidence>
<proteinExistence type="inferred from homology"/>
<keyword evidence="2" id="KW-0479">Metal-binding</keyword>
<dbReference type="GO" id="GO:0046872">
    <property type="term" value="F:metal ion binding"/>
    <property type="evidence" value="ECO:0007669"/>
    <property type="project" value="UniProtKB-KW"/>
</dbReference>
<dbReference type="PROSITE" id="PS51891">
    <property type="entry name" value="CENP_V_GFA"/>
    <property type="match status" value="1"/>
</dbReference>
<dbReference type="InterPro" id="IPR006913">
    <property type="entry name" value="CENP-V/GFA"/>
</dbReference>
<evidence type="ECO:0000256" key="1">
    <source>
        <dbReference type="ARBA" id="ARBA00005495"/>
    </source>
</evidence>
<accession>A0A7X0JGJ7</accession>
<dbReference type="PANTHER" id="PTHR33337:SF40">
    <property type="entry name" value="CENP-V_GFA DOMAIN-CONTAINING PROTEIN-RELATED"/>
    <property type="match status" value="1"/>
</dbReference>
<dbReference type="EMBL" id="JACHBU010000001">
    <property type="protein sequence ID" value="MBB6507163.1"/>
    <property type="molecule type" value="Genomic_DNA"/>
</dbReference>
<evidence type="ECO:0000259" key="5">
    <source>
        <dbReference type="PROSITE" id="PS51891"/>
    </source>
</evidence>
<gene>
    <name evidence="6" type="ORF">F4695_000482</name>
</gene>
<dbReference type="SUPFAM" id="SSF51316">
    <property type="entry name" value="Mss4-like"/>
    <property type="match status" value="1"/>
</dbReference>
<comment type="caution">
    <text evidence="6">The sequence shown here is derived from an EMBL/GenBank/DDBJ whole genome shotgun (WGS) entry which is preliminary data.</text>
</comment>
<evidence type="ECO:0000256" key="3">
    <source>
        <dbReference type="ARBA" id="ARBA00022833"/>
    </source>
</evidence>
<dbReference type="Gene3D" id="3.90.1590.10">
    <property type="entry name" value="glutathione-dependent formaldehyde- activating enzyme (gfa)"/>
    <property type="match status" value="1"/>
</dbReference>
<dbReference type="AlphaFoldDB" id="A0A7X0JGJ7"/>
<dbReference type="InterPro" id="IPR011057">
    <property type="entry name" value="Mss4-like_sf"/>
</dbReference>
<keyword evidence="7" id="KW-1185">Reference proteome</keyword>
<sequence>MHEPFTGGCTCGAVRYTVTGEPVAMVDCQCRQCQRESGTGHTSNLVFVGATVTIEGQPSHWEATGDGGTVKRRAFCPTCGAPVSMTFPAMPDVFVIRAASLDAPDRYRPQMITWTDAAQPWDHLDPALARFAKMPPAA</sequence>
<dbReference type="PANTHER" id="PTHR33337">
    <property type="entry name" value="GFA DOMAIN-CONTAINING PROTEIN"/>
    <property type="match status" value="1"/>
</dbReference>
<protein>
    <recommendedName>
        <fullName evidence="5">CENP-V/GFA domain-containing protein</fullName>
    </recommendedName>
</protein>
<dbReference type="Pfam" id="PF04828">
    <property type="entry name" value="GFA"/>
    <property type="match status" value="1"/>
</dbReference>
<name>A0A7X0JGJ7_9HYPH</name>
<feature type="domain" description="CENP-V/GFA" evidence="5">
    <location>
        <begin position="5"/>
        <end position="122"/>
    </location>
</feature>
<keyword evidence="4" id="KW-0456">Lyase</keyword>
<dbReference type="RefSeq" id="WP_184653615.1">
    <property type="nucleotide sequence ID" value="NZ_JACHBU010000001.1"/>
</dbReference>